<feature type="signal peptide" evidence="1">
    <location>
        <begin position="1"/>
        <end position="27"/>
    </location>
</feature>
<name>A0A067QZB4_ZOONE</name>
<evidence type="ECO:0000313" key="2">
    <source>
        <dbReference type="EMBL" id="KDR10412.1"/>
    </source>
</evidence>
<gene>
    <name evidence="2" type="ORF">L798_15424</name>
</gene>
<feature type="chain" id="PRO_5001644528" evidence="1">
    <location>
        <begin position="28"/>
        <end position="109"/>
    </location>
</feature>
<protein>
    <submittedName>
        <fullName evidence="2">Uncharacterized protein</fullName>
    </submittedName>
</protein>
<dbReference type="InParanoid" id="A0A067QZB4"/>
<sequence>MKFFADYLLVFSIICTILCPQWASCESRPTCQNVSCDPEEACVLRQVTCFRAPCYPIPECVPKTQVPVCSKKCQPQYRCEILEIISKGEYTYTPECIPTGDTSEERDTS</sequence>
<reference evidence="2 3" key="1">
    <citation type="journal article" date="2014" name="Nat. Commun.">
        <title>Molecular traces of alternative social organization in a termite genome.</title>
        <authorList>
            <person name="Terrapon N."/>
            <person name="Li C."/>
            <person name="Robertson H.M."/>
            <person name="Ji L."/>
            <person name="Meng X."/>
            <person name="Booth W."/>
            <person name="Chen Z."/>
            <person name="Childers C.P."/>
            <person name="Glastad K.M."/>
            <person name="Gokhale K."/>
            <person name="Gowin J."/>
            <person name="Gronenberg W."/>
            <person name="Hermansen R.A."/>
            <person name="Hu H."/>
            <person name="Hunt B.G."/>
            <person name="Huylmans A.K."/>
            <person name="Khalil S.M."/>
            <person name="Mitchell R.D."/>
            <person name="Munoz-Torres M.C."/>
            <person name="Mustard J.A."/>
            <person name="Pan H."/>
            <person name="Reese J.T."/>
            <person name="Scharf M.E."/>
            <person name="Sun F."/>
            <person name="Vogel H."/>
            <person name="Xiao J."/>
            <person name="Yang W."/>
            <person name="Yang Z."/>
            <person name="Yang Z."/>
            <person name="Zhou J."/>
            <person name="Zhu J."/>
            <person name="Brent C.S."/>
            <person name="Elsik C.G."/>
            <person name="Goodisman M.A."/>
            <person name="Liberles D.A."/>
            <person name="Roe R.M."/>
            <person name="Vargo E.L."/>
            <person name="Vilcinskas A."/>
            <person name="Wang J."/>
            <person name="Bornberg-Bauer E."/>
            <person name="Korb J."/>
            <person name="Zhang G."/>
            <person name="Liebig J."/>
        </authorList>
    </citation>
    <scope>NUCLEOTIDE SEQUENCE [LARGE SCALE GENOMIC DNA]</scope>
    <source>
        <tissue evidence="2">Whole organism</tissue>
    </source>
</reference>
<dbReference type="EMBL" id="KK853163">
    <property type="protein sequence ID" value="KDR10412.1"/>
    <property type="molecule type" value="Genomic_DNA"/>
</dbReference>
<keyword evidence="1" id="KW-0732">Signal</keyword>
<accession>A0A067QZB4</accession>
<evidence type="ECO:0000313" key="3">
    <source>
        <dbReference type="Proteomes" id="UP000027135"/>
    </source>
</evidence>
<organism evidence="2 3">
    <name type="scientific">Zootermopsis nevadensis</name>
    <name type="common">Dampwood termite</name>
    <dbReference type="NCBI Taxonomy" id="136037"/>
    <lineage>
        <taxon>Eukaryota</taxon>
        <taxon>Metazoa</taxon>
        <taxon>Ecdysozoa</taxon>
        <taxon>Arthropoda</taxon>
        <taxon>Hexapoda</taxon>
        <taxon>Insecta</taxon>
        <taxon>Pterygota</taxon>
        <taxon>Neoptera</taxon>
        <taxon>Polyneoptera</taxon>
        <taxon>Dictyoptera</taxon>
        <taxon>Blattodea</taxon>
        <taxon>Blattoidea</taxon>
        <taxon>Termitoidae</taxon>
        <taxon>Termopsidae</taxon>
        <taxon>Zootermopsis</taxon>
    </lineage>
</organism>
<evidence type="ECO:0000256" key="1">
    <source>
        <dbReference type="SAM" id="SignalP"/>
    </source>
</evidence>
<proteinExistence type="predicted"/>
<dbReference type="Proteomes" id="UP000027135">
    <property type="component" value="Unassembled WGS sequence"/>
</dbReference>
<keyword evidence="3" id="KW-1185">Reference proteome</keyword>
<dbReference type="AlphaFoldDB" id="A0A067QZB4"/>
<dbReference type="OrthoDB" id="406800at2759"/>